<evidence type="ECO:0000313" key="4">
    <source>
        <dbReference type="Proteomes" id="UP000053095"/>
    </source>
</evidence>
<dbReference type="GO" id="GO:0019346">
    <property type="term" value="P:transsulfuration"/>
    <property type="evidence" value="ECO:0007669"/>
    <property type="project" value="InterPro"/>
</dbReference>
<dbReference type="Pfam" id="PF01053">
    <property type="entry name" value="Cys_Met_Meta_PP"/>
    <property type="match status" value="1"/>
</dbReference>
<gene>
    <name evidence="3" type="ORF">TCE0_050r18309</name>
</gene>
<keyword evidence="2" id="KW-0663">Pyridoxal phosphate</keyword>
<dbReference type="InterPro" id="IPR029063">
    <property type="entry name" value="SAM-dependent_MTases_sf"/>
</dbReference>
<dbReference type="EMBL" id="DF933846">
    <property type="protein sequence ID" value="GAM43470.1"/>
    <property type="molecule type" value="Genomic_DNA"/>
</dbReference>
<keyword evidence="4" id="KW-1185">Reference proteome</keyword>
<evidence type="ECO:0000256" key="1">
    <source>
        <dbReference type="ARBA" id="ARBA00001933"/>
    </source>
</evidence>
<comment type="cofactor">
    <cofactor evidence="1">
        <name>pyridoxal 5'-phosphate</name>
        <dbReference type="ChEBI" id="CHEBI:597326"/>
    </cofactor>
</comment>
<dbReference type="Gene3D" id="3.90.1150.10">
    <property type="entry name" value="Aspartate Aminotransferase, domain 1"/>
    <property type="match status" value="1"/>
</dbReference>
<dbReference type="SUPFAM" id="SSF53383">
    <property type="entry name" value="PLP-dependent transferases"/>
    <property type="match status" value="1"/>
</dbReference>
<dbReference type="AlphaFoldDB" id="A0A0B8MZA6"/>
<name>A0A0B8MZA6_TALPI</name>
<organism evidence="3 4">
    <name type="scientific">Talaromyces pinophilus</name>
    <name type="common">Penicillium pinophilum</name>
    <dbReference type="NCBI Taxonomy" id="128442"/>
    <lineage>
        <taxon>Eukaryota</taxon>
        <taxon>Fungi</taxon>
        <taxon>Dikarya</taxon>
        <taxon>Ascomycota</taxon>
        <taxon>Pezizomycotina</taxon>
        <taxon>Eurotiomycetes</taxon>
        <taxon>Eurotiomycetidae</taxon>
        <taxon>Eurotiales</taxon>
        <taxon>Trichocomaceae</taxon>
        <taxon>Talaromyces</taxon>
        <taxon>Talaromyces sect. Talaromyces</taxon>
    </lineage>
</organism>
<dbReference type="FunFam" id="3.40.640.10:FF:000072">
    <property type="entry name" value="Putative cystathionine beta-lyase"/>
    <property type="match status" value="1"/>
</dbReference>
<reference evidence="4" key="1">
    <citation type="journal article" date="2015" name="Genome Announc.">
        <title>Draft genome sequence of Talaromyces cellulolyticus strain Y-94, a source of lignocellulosic biomass-degrading enzymes.</title>
        <authorList>
            <person name="Fujii T."/>
            <person name="Koike H."/>
            <person name="Sawayama S."/>
            <person name="Yano S."/>
            <person name="Inoue H."/>
        </authorList>
    </citation>
    <scope>NUCLEOTIDE SEQUENCE [LARGE SCALE GENOMIC DNA]</scope>
    <source>
        <strain evidence="4">Y-94</strain>
    </source>
</reference>
<dbReference type="PANTHER" id="PTHR11808">
    <property type="entry name" value="TRANS-SULFURATION ENZYME FAMILY MEMBER"/>
    <property type="match status" value="1"/>
</dbReference>
<dbReference type="PANTHER" id="PTHR11808:SF35">
    <property type="entry name" value="CYSTATHIONINE GAMMA-SYNTHASE (AFU_ORTHOLOGUE AFUA_7G01590)"/>
    <property type="match status" value="1"/>
</dbReference>
<dbReference type="Gene3D" id="3.40.50.150">
    <property type="entry name" value="Vaccinia Virus protein VP39"/>
    <property type="match status" value="1"/>
</dbReference>
<dbReference type="GO" id="GO:0005737">
    <property type="term" value="C:cytoplasm"/>
    <property type="evidence" value="ECO:0007669"/>
    <property type="project" value="TreeGrafter"/>
</dbReference>
<dbReference type="Pfam" id="PF13489">
    <property type="entry name" value="Methyltransf_23"/>
    <property type="match status" value="1"/>
</dbReference>
<dbReference type="CDD" id="cd02440">
    <property type="entry name" value="AdoMet_MTases"/>
    <property type="match status" value="1"/>
</dbReference>
<dbReference type="InterPro" id="IPR015421">
    <property type="entry name" value="PyrdxlP-dep_Trfase_major"/>
</dbReference>
<dbReference type="Proteomes" id="UP000053095">
    <property type="component" value="Unassembled WGS sequence"/>
</dbReference>
<dbReference type="InterPro" id="IPR000277">
    <property type="entry name" value="Cys/Met-Metab_PyrdxlP-dep_enz"/>
</dbReference>
<dbReference type="SUPFAM" id="SSF53335">
    <property type="entry name" value="S-adenosyl-L-methionine-dependent methyltransferases"/>
    <property type="match status" value="1"/>
</dbReference>
<protein>
    <submittedName>
        <fullName evidence="3">Uncharacterized protein</fullName>
    </submittedName>
</protein>
<evidence type="ECO:0000313" key="3">
    <source>
        <dbReference type="EMBL" id="GAM43470.1"/>
    </source>
</evidence>
<dbReference type="InterPro" id="IPR015424">
    <property type="entry name" value="PyrdxlP-dep_Trfase"/>
</dbReference>
<dbReference type="FunFam" id="3.90.1150.10:FF:000066">
    <property type="entry name" value="Putative cystathionine beta-lyase"/>
    <property type="match status" value="1"/>
</dbReference>
<sequence>MAHPTARPATLAVHADDVVNNVTDVAPPIHLSTTFRYHKNPDELIPAAERNFEEEDPSTIEPIYSRVAAPNSARFEAILSSLLKGRALAYGSGLAALNGALVLLNPKNISIGDNYHGCHGVIEIFNRLTGLRKLGLDCPAEELQAGDVILLETPLNPDGTAFNIEHYAQKAHSRGAFLIVDSTFGPPGLQDPFDFGADIIMHSGSKYFGGHSDLLCGVLATKRRDWFDQLFAQRLHLGNNMGNLESWLGVRSLRTLELRVQRASQNATSLVSFLHSALTESNAAAGSDAEAISKVLAEIRHASLQTEPWVKKQMPNGYGPVFSIIMKDEILARRLPSKLQYFHHATSLGGVESLIEWRAMSDTRVDRRLLRRNDGSTSKESFNDNLSTNVLASPLQAYKYENNRRYHAYREGSYWGPNDEQDAYHQRVAHHLFTLVLQDRLYLAPIAQPRHILDVGTGIGLWASNISDAHPKAQILGTDLSPLWHSDFTIRPNLTFEVDDCCSNWTYLDEGREPFDLIHIRCLYGSVKDWRKLYQQALEHLTPGRGWIEQVEVSFVPRFWYTQGEAGDDFSLLENLGSDWDSAAGLSKGDSNSIFVTWYKFWQECSQRTGKTWFVADQMASLIYEAGFENVCQARYMLPLFDCSNEIASTATPSSICGGYSDYPVTRLAEIARWFRQFWETGMEGKLQWTADEAKEFVAKTKEVLAEQSCRVYYELVVVYGQRPLLEG</sequence>
<dbReference type="GO" id="GO:0016846">
    <property type="term" value="F:carbon-sulfur lyase activity"/>
    <property type="evidence" value="ECO:0007669"/>
    <property type="project" value="TreeGrafter"/>
</dbReference>
<dbReference type="Gene3D" id="3.40.640.10">
    <property type="entry name" value="Type I PLP-dependent aspartate aminotransferase-like (Major domain)"/>
    <property type="match status" value="1"/>
</dbReference>
<dbReference type="InterPro" id="IPR015422">
    <property type="entry name" value="PyrdxlP-dep_Trfase_small"/>
</dbReference>
<evidence type="ECO:0000256" key="2">
    <source>
        <dbReference type="ARBA" id="ARBA00022898"/>
    </source>
</evidence>
<dbReference type="GO" id="GO:0030170">
    <property type="term" value="F:pyridoxal phosphate binding"/>
    <property type="evidence" value="ECO:0007669"/>
    <property type="project" value="InterPro"/>
</dbReference>
<accession>A0A0B8MZA6</accession>
<proteinExistence type="predicted"/>